<evidence type="ECO:0000256" key="1">
    <source>
        <dbReference type="SAM" id="Coils"/>
    </source>
</evidence>
<accession>A0AA36I782</accession>
<feature type="coiled-coil region" evidence="1">
    <location>
        <begin position="333"/>
        <end position="367"/>
    </location>
</feature>
<dbReference type="AlphaFoldDB" id="A0AA36I782"/>
<proteinExistence type="predicted"/>
<protein>
    <submittedName>
        <fullName evidence="2">Uncharacterized protein</fullName>
    </submittedName>
</protein>
<dbReference type="Proteomes" id="UP001178507">
    <property type="component" value="Unassembled WGS sequence"/>
</dbReference>
<keyword evidence="3" id="KW-1185">Reference proteome</keyword>
<organism evidence="2 3">
    <name type="scientific">Effrenium voratum</name>
    <dbReference type="NCBI Taxonomy" id="2562239"/>
    <lineage>
        <taxon>Eukaryota</taxon>
        <taxon>Sar</taxon>
        <taxon>Alveolata</taxon>
        <taxon>Dinophyceae</taxon>
        <taxon>Suessiales</taxon>
        <taxon>Symbiodiniaceae</taxon>
        <taxon>Effrenium</taxon>
    </lineage>
</organism>
<name>A0AA36I782_9DINO</name>
<evidence type="ECO:0000313" key="3">
    <source>
        <dbReference type="Proteomes" id="UP001178507"/>
    </source>
</evidence>
<dbReference type="EMBL" id="CAUJNA010000821">
    <property type="protein sequence ID" value="CAJ1381566.1"/>
    <property type="molecule type" value="Genomic_DNA"/>
</dbReference>
<sequence>MMGRECLETSEAWRQFVEPCGMYLEQNLRDVADWGSCCVCQREYHSTLAGHLVGQKHWKNLWWLAQEGKEPKQEWRKPDGRLIRFNHLTGQVTVSDAGQQPVDANMAPSYPGLAQPTQALQAMRPPKEVQHLQQPAARHHKEQEDWEAGHLFCSVCCSLKAKGDFYKNEAKWSVERRKCKDCFEKPLEPVVAAQPTPLPKQAQRPATQPFSKEKEDWTKGRLFCSECCSVKAKGDFYNAQAKWSVEKRKCKDCFEAEEMLSLHIVCAVCSYRLHRDQYHKKMDHETPVCKSCKEKQELESSRLVCRICLEKKERGEFRNKVNRDAPQCASCLSRREKDEYADWLRQREEERERMASLRETMAEVELRRNYEQCIRERMRRLPEDEEEVTLEEERLGLAQNLTATILEMTGAELDDAWRHETPSRVHASDREAAERFKAYEDEGDELCKQLSSEIYIEYVGNQEICDYMLRPLLRDLRNDTRSLLLKNRVVASIRAADDRRQGVLAKLPDVTYDAGWKLLGPQELCLLQSLPDMELRVKTFPYDLWKDIEEDLYEGNGSRGSHNQILQRLLSISLGTGEGANRTETMNYCADLLGFRGKDLQYEIWAEHFKRNALSIEIDYGWGKEFKADNLWQRKKEANVLEALLGALHRSDSERARPLCRAVCGLAVLCHAAPARASELVPSNWAMADKVLDTAEKMSSCPALYGGDLQRRSLLRKYLDQERFLADMERWIFAPAKKANKMR</sequence>
<keyword evidence="1" id="KW-0175">Coiled coil</keyword>
<reference evidence="2" key="1">
    <citation type="submission" date="2023-08" db="EMBL/GenBank/DDBJ databases">
        <authorList>
            <person name="Chen Y."/>
            <person name="Shah S."/>
            <person name="Dougan E. K."/>
            <person name="Thang M."/>
            <person name="Chan C."/>
        </authorList>
    </citation>
    <scope>NUCLEOTIDE SEQUENCE</scope>
</reference>
<comment type="caution">
    <text evidence="2">The sequence shown here is derived from an EMBL/GenBank/DDBJ whole genome shotgun (WGS) entry which is preliminary data.</text>
</comment>
<gene>
    <name evidence="2" type="ORF">EVOR1521_LOCUS9212</name>
</gene>
<evidence type="ECO:0000313" key="2">
    <source>
        <dbReference type="EMBL" id="CAJ1381566.1"/>
    </source>
</evidence>